<feature type="region of interest" description="Disordered" evidence="2">
    <location>
        <begin position="1"/>
        <end position="34"/>
    </location>
</feature>
<name>A0A077KSJ7_9BURK</name>
<dbReference type="AlphaFoldDB" id="A0A077KSJ7"/>
<feature type="coiled-coil region" evidence="1">
    <location>
        <begin position="75"/>
        <end position="106"/>
    </location>
</feature>
<evidence type="ECO:0000256" key="1">
    <source>
        <dbReference type="SAM" id="Coils"/>
    </source>
</evidence>
<dbReference type="NCBIfam" id="NF042916">
    <property type="entry name" value="IncP_KfrC_dom"/>
    <property type="match status" value="1"/>
</dbReference>
<reference evidence="3" key="1">
    <citation type="journal article" date="2014" name="Mol. Plant Pathol.">
        <title>Two types of genetic carriers, the IncP genomic island and the novel IncP-1beta plasmid, for the aac(2')-IIa gene that confers kasugamycin resistance in Acidovorax avenae subsp. avenae.</title>
        <authorList>
            <person name="Yoshii A."/>
            <person name="Omatsu T."/>
            <person name="Katayama Y."/>
            <person name="Koyama S."/>
            <person name="Mizutani T."/>
            <person name="Moriyama H."/>
            <person name="Fukuhara T."/>
        </authorList>
    </citation>
    <scope>NUCLEOTIDE SEQUENCE</scope>
    <source>
        <strain evidence="3">83</strain>
        <plasmid evidence="3">pAAA83</plasmid>
    </source>
</reference>
<accession>A0A077KSJ7</accession>
<evidence type="ECO:0000256" key="2">
    <source>
        <dbReference type="SAM" id="MobiDB-lite"/>
    </source>
</evidence>
<proteinExistence type="predicted"/>
<geneLocation type="plasmid" evidence="3">
    <name>pAAA83</name>
</geneLocation>
<dbReference type="InterPro" id="IPR050043">
    <property type="entry name" value="KfrC-like_dom"/>
</dbReference>
<evidence type="ECO:0000313" key="3">
    <source>
        <dbReference type="EMBL" id="BAP34626.1"/>
    </source>
</evidence>
<feature type="compositionally biased region" description="Basic and acidic residues" evidence="2">
    <location>
        <begin position="187"/>
        <end position="197"/>
    </location>
</feature>
<organism evidence="3">
    <name type="scientific">Paracidovorax avenae</name>
    <dbReference type="NCBI Taxonomy" id="80867"/>
    <lineage>
        <taxon>Bacteria</taxon>
        <taxon>Pseudomonadati</taxon>
        <taxon>Pseudomonadota</taxon>
        <taxon>Betaproteobacteria</taxon>
        <taxon>Burkholderiales</taxon>
        <taxon>Comamonadaceae</taxon>
        <taxon>Paracidovorax</taxon>
    </lineage>
</organism>
<dbReference type="EMBL" id="AB852526">
    <property type="protein sequence ID" value="BAP34626.1"/>
    <property type="molecule type" value="Genomic_DNA"/>
</dbReference>
<dbReference type="GeneID" id="93083055"/>
<protein>
    <submittedName>
        <fullName evidence="3">KfrC protein</fullName>
    </submittedName>
</protein>
<feature type="compositionally biased region" description="Polar residues" evidence="2">
    <location>
        <begin position="198"/>
        <end position="211"/>
    </location>
</feature>
<feature type="region of interest" description="Disordered" evidence="2">
    <location>
        <begin position="187"/>
        <end position="217"/>
    </location>
</feature>
<gene>
    <name evidence="3" type="primary">kfrC</name>
</gene>
<keyword evidence="3" id="KW-0614">Plasmid</keyword>
<sequence>MKRLTIPGSGTESRATKPARVSAPATLGGAAFGASREDTGADLLEAAQAAEIEQQATLEAAPVEQSYPETLALYVQAKHDQVEHIEDRLENLIDRQQARLQQTQASAPGRLSLPGSKRAWQNQQAQQQARLQTLHARLEAVREIKEGMGLHSPKIEELATRKMRAENPELASDWDAMREAARRHELLMRKQEQERKQSQAQERPGRSQSLGLSARPA</sequence>
<keyword evidence="1" id="KW-0175">Coiled coil</keyword>
<dbReference type="RefSeq" id="WP_000826922.1">
    <property type="nucleotide sequence ID" value="NC_024998.1"/>
</dbReference>